<dbReference type="AlphaFoldDB" id="A0A078FP14"/>
<dbReference type="PaxDb" id="3708-A0A078FP14"/>
<evidence type="ECO:0000313" key="2">
    <source>
        <dbReference type="Proteomes" id="UP000028999"/>
    </source>
</evidence>
<keyword evidence="2" id="KW-1185">Reference proteome</keyword>
<sequence>MMDTQYFIHFTSSQPTTDP</sequence>
<name>A0A078FP14_BRANA</name>
<dbReference type="Gramene" id="CDY14063">
    <property type="protein sequence ID" value="CDY14063"/>
    <property type="gene ID" value="GSBRNA2T00078595001"/>
</dbReference>
<evidence type="ECO:0000313" key="1">
    <source>
        <dbReference type="EMBL" id="CDY14063.1"/>
    </source>
</evidence>
<dbReference type="Proteomes" id="UP000028999">
    <property type="component" value="Unassembled WGS sequence"/>
</dbReference>
<organism evidence="1 2">
    <name type="scientific">Brassica napus</name>
    <name type="common">Rape</name>
    <dbReference type="NCBI Taxonomy" id="3708"/>
    <lineage>
        <taxon>Eukaryota</taxon>
        <taxon>Viridiplantae</taxon>
        <taxon>Streptophyta</taxon>
        <taxon>Embryophyta</taxon>
        <taxon>Tracheophyta</taxon>
        <taxon>Spermatophyta</taxon>
        <taxon>Magnoliopsida</taxon>
        <taxon>eudicotyledons</taxon>
        <taxon>Gunneridae</taxon>
        <taxon>Pentapetalae</taxon>
        <taxon>rosids</taxon>
        <taxon>malvids</taxon>
        <taxon>Brassicales</taxon>
        <taxon>Brassicaceae</taxon>
        <taxon>Brassiceae</taxon>
        <taxon>Brassica</taxon>
    </lineage>
</organism>
<gene>
    <name evidence="1" type="primary">BnaC02g01800D</name>
    <name evidence="1" type="ORF">GSBRNA2T00078595001</name>
</gene>
<proteinExistence type="predicted"/>
<accession>A0A078FP14</accession>
<protein>
    <submittedName>
        <fullName evidence="1">BnaC02g01800D protein</fullName>
    </submittedName>
</protein>
<reference evidence="1 2" key="1">
    <citation type="journal article" date="2014" name="Science">
        <title>Plant genetics. Early allopolyploid evolution in the post-Neolithic Brassica napus oilseed genome.</title>
        <authorList>
            <person name="Chalhoub B."/>
            <person name="Denoeud F."/>
            <person name="Liu S."/>
            <person name="Parkin I.A."/>
            <person name="Tang H."/>
            <person name="Wang X."/>
            <person name="Chiquet J."/>
            <person name="Belcram H."/>
            <person name="Tong C."/>
            <person name="Samans B."/>
            <person name="Correa M."/>
            <person name="Da Silva C."/>
            <person name="Just J."/>
            <person name="Falentin C."/>
            <person name="Koh C.S."/>
            <person name="Le Clainche I."/>
            <person name="Bernard M."/>
            <person name="Bento P."/>
            <person name="Noel B."/>
            <person name="Labadie K."/>
            <person name="Alberti A."/>
            <person name="Charles M."/>
            <person name="Arnaud D."/>
            <person name="Guo H."/>
            <person name="Daviaud C."/>
            <person name="Alamery S."/>
            <person name="Jabbari K."/>
            <person name="Zhao M."/>
            <person name="Edger P.P."/>
            <person name="Chelaifa H."/>
            <person name="Tack D."/>
            <person name="Lassalle G."/>
            <person name="Mestiri I."/>
            <person name="Schnel N."/>
            <person name="Le Paslier M.C."/>
            <person name="Fan G."/>
            <person name="Renault V."/>
            <person name="Bayer P.E."/>
            <person name="Golicz A.A."/>
            <person name="Manoli S."/>
            <person name="Lee T.H."/>
            <person name="Thi V.H."/>
            <person name="Chalabi S."/>
            <person name="Hu Q."/>
            <person name="Fan C."/>
            <person name="Tollenaere R."/>
            <person name="Lu Y."/>
            <person name="Battail C."/>
            <person name="Shen J."/>
            <person name="Sidebottom C.H."/>
            <person name="Wang X."/>
            <person name="Canaguier A."/>
            <person name="Chauveau A."/>
            <person name="Berard A."/>
            <person name="Deniot G."/>
            <person name="Guan M."/>
            <person name="Liu Z."/>
            <person name="Sun F."/>
            <person name="Lim Y.P."/>
            <person name="Lyons E."/>
            <person name="Town C.D."/>
            <person name="Bancroft I."/>
            <person name="Wang X."/>
            <person name="Meng J."/>
            <person name="Ma J."/>
            <person name="Pires J.C."/>
            <person name="King G.J."/>
            <person name="Brunel D."/>
            <person name="Delourme R."/>
            <person name="Renard M."/>
            <person name="Aury J.M."/>
            <person name="Adams K.L."/>
            <person name="Batley J."/>
            <person name="Snowdon R.J."/>
            <person name="Tost J."/>
            <person name="Edwards D."/>
            <person name="Zhou Y."/>
            <person name="Hua W."/>
            <person name="Sharpe A.G."/>
            <person name="Paterson A.H."/>
            <person name="Guan C."/>
            <person name="Wincker P."/>
        </authorList>
    </citation>
    <scope>NUCLEOTIDE SEQUENCE [LARGE SCALE GENOMIC DNA]</scope>
    <source>
        <strain evidence="2">cv. Darmor-bzh</strain>
    </source>
</reference>
<dbReference type="EMBL" id="LK032040">
    <property type="protein sequence ID" value="CDY14063.1"/>
    <property type="molecule type" value="Genomic_DNA"/>
</dbReference>